<reference evidence="2" key="1">
    <citation type="submission" date="2016-11" db="UniProtKB">
        <authorList>
            <consortium name="WormBaseParasite"/>
        </authorList>
    </citation>
    <scope>IDENTIFICATION</scope>
    <source>
        <strain evidence="2">KR3021</strain>
    </source>
</reference>
<sequence length="130" mass="14106">MESTQLTGSFKERGARNHALSLSYHAKQLGIQVNVTIKGDNANQYRLNAVTEATRNNATYMNGYDHLDILAGAGTIGIEILEEMPDADFISVPIGGRGLIAGISTALKLLRQVLKLLGFNLRIVLDLLIV</sequence>
<organism evidence="1 2">
    <name type="scientific">Rhabditophanes sp. KR3021</name>
    <dbReference type="NCBI Taxonomy" id="114890"/>
    <lineage>
        <taxon>Eukaryota</taxon>
        <taxon>Metazoa</taxon>
        <taxon>Ecdysozoa</taxon>
        <taxon>Nematoda</taxon>
        <taxon>Chromadorea</taxon>
        <taxon>Rhabditida</taxon>
        <taxon>Tylenchina</taxon>
        <taxon>Panagrolaimomorpha</taxon>
        <taxon>Strongyloidoidea</taxon>
        <taxon>Alloionematidae</taxon>
        <taxon>Rhabditophanes</taxon>
    </lineage>
</organism>
<protein>
    <submittedName>
        <fullName evidence="2">PALP domain-containing protein</fullName>
    </submittedName>
</protein>
<dbReference type="WBParaSite" id="RSKR_0000542900.1">
    <property type="protein sequence ID" value="RSKR_0000542900.1"/>
    <property type="gene ID" value="RSKR_0000542900"/>
</dbReference>
<proteinExistence type="predicted"/>
<dbReference type="Proteomes" id="UP000095286">
    <property type="component" value="Unplaced"/>
</dbReference>
<accession>A0AC35TYN9</accession>
<evidence type="ECO:0000313" key="1">
    <source>
        <dbReference type="Proteomes" id="UP000095286"/>
    </source>
</evidence>
<name>A0AC35TYN9_9BILA</name>
<evidence type="ECO:0000313" key="2">
    <source>
        <dbReference type="WBParaSite" id="RSKR_0000542900.1"/>
    </source>
</evidence>